<comment type="caution">
    <text evidence="1">The sequence shown here is derived from an EMBL/GenBank/DDBJ whole genome shotgun (WGS) entry which is preliminary data.</text>
</comment>
<dbReference type="EMBL" id="QLLM01000007">
    <property type="protein sequence ID" value="RAJ04888.1"/>
    <property type="molecule type" value="Genomic_DNA"/>
</dbReference>
<accession>A0AAX1PIB6</accession>
<organism evidence="1 2">
    <name type="scientific">Aeromonas salmonicida</name>
    <dbReference type="NCBI Taxonomy" id="645"/>
    <lineage>
        <taxon>Bacteria</taxon>
        <taxon>Pseudomonadati</taxon>
        <taxon>Pseudomonadota</taxon>
        <taxon>Gammaproteobacteria</taxon>
        <taxon>Aeromonadales</taxon>
        <taxon>Aeromonadaceae</taxon>
        <taxon>Aeromonas</taxon>
    </lineage>
</organism>
<evidence type="ECO:0008006" key="3">
    <source>
        <dbReference type="Google" id="ProtNLM"/>
    </source>
</evidence>
<gene>
    <name evidence="1" type="ORF">DEU50_10756</name>
</gene>
<name>A0AAX1PIB6_AERSA</name>
<dbReference type="Proteomes" id="UP000249422">
    <property type="component" value="Unassembled WGS sequence"/>
</dbReference>
<evidence type="ECO:0000313" key="1">
    <source>
        <dbReference type="EMBL" id="RAJ04888.1"/>
    </source>
</evidence>
<sequence length="294" mass="33975">MSYENQMMLLGKLHVDRIKSIQLYQGISDVEFKVFSQWGQDGIIQYLINRIPMSNKVFIEFGVENYRESNTRFLMMNDNWSGLVIDGSQENIDFIQSEGLYWKYDINAVKSFITRDNIDWLIKSNLPGRDADLLSIDIDGNDYWVWEAIHCINPSIVICEYNSVFGNGAKITVPYREDFYRTQAHHSNLYFGASLSALISLAERKGYVFFGATSAGNDAFFIRKDHAHYVAQELEYARYVYSKARESRGQDGALTYLRDVQRIACIEEMEVWDLDTSDTVKISSLLAQGRIIYE</sequence>
<reference evidence="1 2" key="1">
    <citation type="submission" date="2018-06" db="EMBL/GenBank/DDBJ databases">
        <title>Freshwater and sediment microbial communities from various areas in North America, analyzing microbe dynamics in response to fracking.</title>
        <authorList>
            <person name="Lamendella R."/>
        </authorList>
    </citation>
    <scope>NUCLEOTIDE SEQUENCE [LARGE SCALE GENOMIC DNA]</scope>
    <source>
        <strain evidence="1 2">17</strain>
    </source>
</reference>
<dbReference type="AlphaFoldDB" id="A0AAX1PIB6"/>
<dbReference type="RefSeq" id="WP_146612903.1">
    <property type="nucleotide sequence ID" value="NZ_CAWNWF010000007.1"/>
</dbReference>
<protein>
    <recommendedName>
        <fullName evidence="3">NADH dehydrogenase</fullName>
    </recommendedName>
</protein>
<proteinExistence type="predicted"/>
<evidence type="ECO:0000313" key="2">
    <source>
        <dbReference type="Proteomes" id="UP000249422"/>
    </source>
</evidence>